<proteinExistence type="predicted"/>
<dbReference type="GO" id="GO:0032469">
    <property type="term" value="P:endoplasmic reticulum calcium ion homeostasis"/>
    <property type="evidence" value="ECO:0007669"/>
    <property type="project" value="TreeGrafter"/>
</dbReference>
<dbReference type="GO" id="GO:0005794">
    <property type="term" value="C:Golgi apparatus"/>
    <property type="evidence" value="ECO:0007669"/>
    <property type="project" value="TreeGrafter"/>
</dbReference>
<evidence type="ECO:0000256" key="2">
    <source>
        <dbReference type="ARBA" id="ARBA00022692"/>
    </source>
</evidence>
<dbReference type="GO" id="GO:0006816">
    <property type="term" value="P:calcium ion transport"/>
    <property type="evidence" value="ECO:0007669"/>
    <property type="project" value="TreeGrafter"/>
</dbReference>
<dbReference type="GO" id="GO:0005789">
    <property type="term" value="C:endoplasmic reticulum membrane"/>
    <property type="evidence" value="ECO:0007669"/>
    <property type="project" value="TreeGrafter"/>
</dbReference>
<keyword evidence="5 6" id="KW-0472">Membrane</keyword>
<feature type="transmembrane region" description="Helical" evidence="6">
    <location>
        <begin position="50"/>
        <end position="70"/>
    </location>
</feature>
<sequence>MGRYCSQRRARDSSVSIVKRRQYYNQYYWIMTYITEGVVVEKRSRWRLSIVTDVVWGAINFVGLFFSSIFSDPSHTLRSNSNISQDSTRRIVGGNGRGGPRRMGQVNHRQSTCGSCCG</sequence>
<dbReference type="InterPro" id="IPR024491">
    <property type="entry name" value="Se_SelK/SelG"/>
</dbReference>
<evidence type="ECO:0000256" key="3">
    <source>
        <dbReference type="ARBA" id="ARBA00022933"/>
    </source>
</evidence>
<keyword evidence="3" id="KW-0712">Selenocysteine</keyword>
<dbReference type="OMA" id="VAKRSPW"/>
<dbReference type="STRING" id="4781.A0A0P1ALN8"/>
<dbReference type="Proteomes" id="UP000054928">
    <property type="component" value="Unassembled WGS sequence"/>
</dbReference>
<dbReference type="EMBL" id="CCYD01000553">
    <property type="protein sequence ID" value="CEG41617.1"/>
    <property type="molecule type" value="Genomic_DNA"/>
</dbReference>
<accession>A0A0P1ALN8</accession>
<keyword evidence="4 6" id="KW-1133">Transmembrane helix</keyword>
<dbReference type="RefSeq" id="XP_024577986.1">
    <property type="nucleotide sequence ID" value="XM_024727406.1"/>
</dbReference>
<reference evidence="8" key="1">
    <citation type="submission" date="2014-09" db="EMBL/GenBank/DDBJ databases">
        <authorList>
            <person name="Sharma Rahul"/>
            <person name="Thines Marco"/>
        </authorList>
    </citation>
    <scope>NUCLEOTIDE SEQUENCE [LARGE SCALE GENOMIC DNA]</scope>
</reference>
<dbReference type="GeneID" id="36407006"/>
<dbReference type="PANTHER" id="PTHR16875:SF0">
    <property type="entry name" value="SELENOPROTEIN K"/>
    <property type="match status" value="1"/>
</dbReference>
<dbReference type="AlphaFoldDB" id="A0A0P1ALN8"/>
<keyword evidence="2 6" id="KW-0812">Transmembrane</keyword>
<evidence type="ECO:0000256" key="6">
    <source>
        <dbReference type="SAM" id="Phobius"/>
    </source>
</evidence>
<dbReference type="PANTHER" id="PTHR16875">
    <property type="entry name" value="SELENOPROTEIN K"/>
    <property type="match status" value="1"/>
</dbReference>
<evidence type="ECO:0000313" key="7">
    <source>
        <dbReference type="EMBL" id="CEG41617.1"/>
    </source>
</evidence>
<organism evidence="7 8">
    <name type="scientific">Plasmopara halstedii</name>
    <name type="common">Downy mildew of sunflower</name>
    <dbReference type="NCBI Taxonomy" id="4781"/>
    <lineage>
        <taxon>Eukaryota</taxon>
        <taxon>Sar</taxon>
        <taxon>Stramenopiles</taxon>
        <taxon>Oomycota</taxon>
        <taxon>Peronosporomycetes</taxon>
        <taxon>Peronosporales</taxon>
        <taxon>Peronosporaceae</taxon>
        <taxon>Plasmopara</taxon>
    </lineage>
</organism>
<name>A0A0P1ALN8_PLAHL</name>
<comment type="subcellular location">
    <subcellularLocation>
        <location evidence="1">Membrane</location>
        <topology evidence="1">Single-pass membrane protein</topology>
    </subcellularLocation>
</comment>
<dbReference type="OrthoDB" id="167295at2759"/>
<keyword evidence="8" id="KW-1185">Reference proteome</keyword>
<evidence type="ECO:0000256" key="4">
    <source>
        <dbReference type="ARBA" id="ARBA00022989"/>
    </source>
</evidence>
<dbReference type="Pfam" id="PF10961">
    <property type="entry name" value="SelK_SelG"/>
    <property type="match status" value="1"/>
</dbReference>
<evidence type="ECO:0000313" key="8">
    <source>
        <dbReference type="Proteomes" id="UP000054928"/>
    </source>
</evidence>
<evidence type="ECO:0000256" key="5">
    <source>
        <dbReference type="ARBA" id="ARBA00023136"/>
    </source>
</evidence>
<protein>
    <submittedName>
        <fullName evidence="7">Selenoprotein k</fullName>
    </submittedName>
</protein>
<evidence type="ECO:0000256" key="1">
    <source>
        <dbReference type="ARBA" id="ARBA00004167"/>
    </source>
</evidence>